<dbReference type="EMBL" id="JABWDY010001326">
    <property type="protein sequence ID" value="KAF5207520.1"/>
    <property type="molecule type" value="Genomic_DNA"/>
</dbReference>
<dbReference type="SUPFAM" id="SSF47592">
    <property type="entry name" value="SWIB/MDM2 domain"/>
    <property type="match status" value="1"/>
</dbReference>
<organism evidence="2 3">
    <name type="scientific">Thalictrum thalictroides</name>
    <name type="common">Rue-anemone</name>
    <name type="synonym">Anemone thalictroides</name>
    <dbReference type="NCBI Taxonomy" id="46969"/>
    <lineage>
        <taxon>Eukaryota</taxon>
        <taxon>Viridiplantae</taxon>
        <taxon>Streptophyta</taxon>
        <taxon>Embryophyta</taxon>
        <taxon>Tracheophyta</taxon>
        <taxon>Spermatophyta</taxon>
        <taxon>Magnoliopsida</taxon>
        <taxon>Ranunculales</taxon>
        <taxon>Ranunculaceae</taxon>
        <taxon>Thalictroideae</taxon>
        <taxon>Thalictrum</taxon>
    </lineage>
</organism>
<dbReference type="InterPro" id="IPR045894">
    <property type="entry name" value="At5g08430-like"/>
</dbReference>
<comment type="caution">
    <text evidence="2">The sequence shown here is derived from an EMBL/GenBank/DDBJ whole genome shotgun (WGS) entry which is preliminary data.</text>
</comment>
<keyword evidence="3" id="KW-1185">Reference proteome</keyword>
<reference evidence="2 3" key="1">
    <citation type="submission" date="2020-06" db="EMBL/GenBank/DDBJ databases">
        <title>Transcriptomic and genomic resources for Thalictrum thalictroides and T. hernandezii: Facilitating candidate gene discovery in an emerging model plant lineage.</title>
        <authorList>
            <person name="Arias T."/>
            <person name="Riano-Pachon D.M."/>
            <person name="Di Stilio V.S."/>
        </authorList>
    </citation>
    <scope>NUCLEOTIDE SEQUENCE [LARGE SCALE GENOMIC DNA]</scope>
    <source>
        <strain evidence="3">cv. WT478/WT964</strain>
        <tissue evidence="2">Leaves</tissue>
    </source>
</reference>
<evidence type="ECO:0000313" key="2">
    <source>
        <dbReference type="EMBL" id="KAF5207520.1"/>
    </source>
</evidence>
<gene>
    <name evidence="2" type="ORF">FRX31_002893</name>
</gene>
<dbReference type="PANTHER" id="PTHR46851:SF11">
    <property type="entry name" value="GYF DOMAIN-CONTAINING PROTEIN"/>
    <property type="match status" value="1"/>
</dbReference>
<dbReference type="Gene3D" id="1.10.245.10">
    <property type="entry name" value="SWIB/MDM2 domain"/>
    <property type="match status" value="1"/>
</dbReference>
<accession>A0A7J6XGB4</accession>
<sequence>MESDDKSCSVMVKETKWLSPRKHAKKGKQKTMEFMGWGSKSLIEFLKSIGKDSITPISQNEVQGIILEYIRENKLTHPEKKKKNMEQSEEDDYSRNSDEKDEDTIMTCKGQTSTSLRRRKDEKENVLETP</sequence>
<dbReference type="OrthoDB" id="1870062at2759"/>
<evidence type="ECO:0000256" key="1">
    <source>
        <dbReference type="SAM" id="MobiDB-lite"/>
    </source>
</evidence>
<feature type="region of interest" description="Disordered" evidence="1">
    <location>
        <begin position="73"/>
        <end position="130"/>
    </location>
</feature>
<feature type="compositionally biased region" description="Basic and acidic residues" evidence="1">
    <location>
        <begin position="119"/>
        <end position="130"/>
    </location>
</feature>
<proteinExistence type="predicted"/>
<name>A0A7J6XGB4_THATH</name>
<protein>
    <submittedName>
        <fullName evidence="2">Uncharacterized protein</fullName>
    </submittedName>
</protein>
<dbReference type="InterPro" id="IPR036885">
    <property type="entry name" value="SWIB_MDM2_dom_sf"/>
</dbReference>
<evidence type="ECO:0000313" key="3">
    <source>
        <dbReference type="Proteomes" id="UP000554482"/>
    </source>
</evidence>
<dbReference type="Proteomes" id="UP000554482">
    <property type="component" value="Unassembled WGS sequence"/>
</dbReference>
<dbReference type="PANTHER" id="PTHR46851">
    <property type="entry name" value="OS01G0884500 PROTEIN"/>
    <property type="match status" value="1"/>
</dbReference>
<dbReference type="AlphaFoldDB" id="A0A7J6XGB4"/>